<sequence length="146" mass="16006">MDLVKGLEHKPYEEWLRGLGVFNLEKRTLVVTLLLSATTSGEAVVRLQFEVRIEALELLTLLADPVKDKQAQLSQPLLISEVLQYPNHLHGLIGHSSQLCAISALAEEAAGPSSKSWRNKLNNAGPNIEPWGTPLLTGLQLDCATF</sequence>
<accession>A0ABQ9CR42</accession>
<reference evidence="1" key="1">
    <citation type="submission" date="2019-10" db="EMBL/GenBank/DDBJ databases">
        <authorList>
            <person name="Soares A.E.R."/>
            <person name="Aleixo A."/>
            <person name="Schneider P."/>
            <person name="Miyaki C.Y."/>
            <person name="Schneider M.P."/>
            <person name="Mello C."/>
            <person name="Vasconcelos A.T.R."/>
        </authorList>
    </citation>
    <scope>NUCLEOTIDE SEQUENCE</scope>
    <source>
        <tissue evidence="1">Muscle</tissue>
    </source>
</reference>
<gene>
    <name evidence="1" type="ORF">WISP_125574</name>
</gene>
<evidence type="ECO:0000313" key="2">
    <source>
        <dbReference type="Proteomes" id="UP001145742"/>
    </source>
</evidence>
<evidence type="ECO:0000313" key="1">
    <source>
        <dbReference type="EMBL" id="KAJ7407591.1"/>
    </source>
</evidence>
<comment type="caution">
    <text evidence="1">The sequence shown here is derived from an EMBL/GenBank/DDBJ whole genome shotgun (WGS) entry which is preliminary data.</text>
</comment>
<dbReference type="EMBL" id="WHWB01034595">
    <property type="protein sequence ID" value="KAJ7407591.1"/>
    <property type="molecule type" value="Genomic_DNA"/>
</dbReference>
<name>A0ABQ9CR42_9PASS</name>
<dbReference type="Proteomes" id="UP001145742">
    <property type="component" value="Unassembled WGS sequence"/>
</dbReference>
<protein>
    <submittedName>
        <fullName evidence="1">Uncharacterized protein</fullName>
    </submittedName>
</protein>
<keyword evidence="2" id="KW-1185">Reference proteome</keyword>
<proteinExistence type="predicted"/>
<organism evidence="1 2">
    <name type="scientific">Willisornis vidua</name>
    <name type="common">Xingu scale-backed antbird</name>
    <dbReference type="NCBI Taxonomy" id="1566151"/>
    <lineage>
        <taxon>Eukaryota</taxon>
        <taxon>Metazoa</taxon>
        <taxon>Chordata</taxon>
        <taxon>Craniata</taxon>
        <taxon>Vertebrata</taxon>
        <taxon>Euteleostomi</taxon>
        <taxon>Archelosauria</taxon>
        <taxon>Archosauria</taxon>
        <taxon>Dinosauria</taxon>
        <taxon>Saurischia</taxon>
        <taxon>Theropoda</taxon>
        <taxon>Coelurosauria</taxon>
        <taxon>Aves</taxon>
        <taxon>Neognathae</taxon>
        <taxon>Neoaves</taxon>
        <taxon>Telluraves</taxon>
        <taxon>Australaves</taxon>
        <taxon>Passeriformes</taxon>
        <taxon>Thamnophilidae</taxon>
        <taxon>Willisornis</taxon>
    </lineage>
</organism>